<dbReference type="AlphaFoldDB" id="A0AAW1IEI4"/>
<name>A0AAW1IEI4_POPJA</name>
<comment type="caution">
    <text evidence="1">The sequence shown here is derived from an EMBL/GenBank/DDBJ whole genome shotgun (WGS) entry which is preliminary data.</text>
</comment>
<proteinExistence type="predicted"/>
<gene>
    <name evidence="1" type="ORF">QE152_g35921</name>
</gene>
<dbReference type="EMBL" id="JASPKY010000615">
    <property type="protein sequence ID" value="KAK9687902.1"/>
    <property type="molecule type" value="Genomic_DNA"/>
</dbReference>
<reference evidence="1 2" key="1">
    <citation type="journal article" date="2024" name="BMC Genomics">
        <title>De novo assembly and annotation of Popillia japonica's genome with initial clues to its potential as an invasive pest.</title>
        <authorList>
            <person name="Cucini C."/>
            <person name="Boschi S."/>
            <person name="Funari R."/>
            <person name="Cardaioli E."/>
            <person name="Iannotti N."/>
            <person name="Marturano G."/>
            <person name="Paoli F."/>
            <person name="Bruttini M."/>
            <person name="Carapelli A."/>
            <person name="Frati F."/>
            <person name="Nardi F."/>
        </authorList>
    </citation>
    <scope>NUCLEOTIDE SEQUENCE [LARGE SCALE GENOMIC DNA]</scope>
    <source>
        <strain evidence="1">DMR45628</strain>
    </source>
</reference>
<evidence type="ECO:0000313" key="2">
    <source>
        <dbReference type="Proteomes" id="UP001458880"/>
    </source>
</evidence>
<keyword evidence="2" id="KW-1185">Reference proteome</keyword>
<protein>
    <submittedName>
        <fullName evidence="1">Uncharacterized protein</fullName>
    </submittedName>
</protein>
<sequence length="224" mass="25427">MIQSKETVNADCSPALSSLTFPFHYAPKAVFHARIHIVNEFRRSFSVNTIGVTRIGYISSNGMRDLRLLEFPKSKGFSFQESDAMQLTRIGRFYWKLLPEYAGGRLQHQKLQSFRGIPPFAPFSFVQSMQEVVCNIRSSTLHSPHTTSHSILVQIPGKAKQVIFGNFTPRQLGRKNYRNLHTHLKKDWSALVVRKVFSNASVGLALESVETTHRSGFVSKPYLN</sequence>
<accession>A0AAW1IEI4</accession>
<organism evidence="1 2">
    <name type="scientific">Popillia japonica</name>
    <name type="common">Japanese beetle</name>
    <dbReference type="NCBI Taxonomy" id="7064"/>
    <lineage>
        <taxon>Eukaryota</taxon>
        <taxon>Metazoa</taxon>
        <taxon>Ecdysozoa</taxon>
        <taxon>Arthropoda</taxon>
        <taxon>Hexapoda</taxon>
        <taxon>Insecta</taxon>
        <taxon>Pterygota</taxon>
        <taxon>Neoptera</taxon>
        <taxon>Endopterygota</taxon>
        <taxon>Coleoptera</taxon>
        <taxon>Polyphaga</taxon>
        <taxon>Scarabaeiformia</taxon>
        <taxon>Scarabaeidae</taxon>
        <taxon>Rutelinae</taxon>
        <taxon>Popillia</taxon>
    </lineage>
</organism>
<dbReference type="Proteomes" id="UP001458880">
    <property type="component" value="Unassembled WGS sequence"/>
</dbReference>
<evidence type="ECO:0000313" key="1">
    <source>
        <dbReference type="EMBL" id="KAK9687902.1"/>
    </source>
</evidence>